<evidence type="ECO:0008006" key="3">
    <source>
        <dbReference type="Google" id="ProtNLM"/>
    </source>
</evidence>
<dbReference type="Gene3D" id="2.170.150.80">
    <property type="entry name" value="NAC domain"/>
    <property type="match status" value="1"/>
</dbReference>
<dbReference type="GO" id="GO:0006355">
    <property type="term" value="P:regulation of DNA-templated transcription"/>
    <property type="evidence" value="ECO:0007669"/>
    <property type="project" value="InterPro"/>
</dbReference>
<dbReference type="SUPFAM" id="SSF101941">
    <property type="entry name" value="NAC domain"/>
    <property type="match status" value="1"/>
</dbReference>
<proteinExistence type="predicted"/>
<dbReference type="GO" id="GO:0003677">
    <property type="term" value="F:DNA binding"/>
    <property type="evidence" value="ECO:0007669"/>
    <property type="project" value="InterPro"/>
</dbReference>
<protein>
    <recommendedName>
        <fullName evidence="3">NAC domain-containing protein</fullName>
    </recommendedName>
</protein>
<dbReference type="AlphaFoldDB" id="M7YQ43"/>
<reference evidence="2" key="1">
    <citation type="journal article" date="2013" name="Nature">
        <title>Draft genome of the wheat A-genome progenitor Triticum urartu.</title>
        <authorList>
            <person name="Ling H.Q."/>
            <person name="Zhao S."/>
            <person name="Liu D."/>
            <person name="Wang J."/>
            <person name="Sun H."/>
            <person name="Zhang C."/>
            <person name="Fan H."/>
            <person name="Li D."/>
            <person name="Dong L."/>
            <person name="Tao Y."/>
            <person name="Gao C."/>
            <person name="Wu H."/>
            <person name="Li Y."/>
            <person name="Cui Y."/>
            <person name="Guo X."/>
            <person name="Zheng S."/>
            <person name="Wang B."/>
            <person name="Yu K."/>
            <person name="Liang Q."/>
            <person name="Yang W."/>
            <person name="Lou X."/>
            <person name="Chen J."/>
            <person name="Feng M."/>
            <person name="Jian J."/>
            <person name="Zhang X."/>
            <person name="Luo G."/>
            <person name="Jiang Y."/>
            <person name="Liu J."/>
            <person name="Wang Z."/>
            <person name="Sha Y."/>
            <person name="Zhang B."/>
            <person name="Wu H."/>
            <person name="Tang D."/>
            <person name="Shen Q."/>
            <person name="Xue P."/>
            <person name="Zou S."/>
            <person name="Wang X."/>
            <person name="Liu X."/>
            <person name="Wang F."/>
            <person name="Yang Y."/>
            <person name="An X."/>
            <person name="Dong Z."/>
            <person name="Zhang K."/>
            <person name="Zhang X."/>
            <person name="Luo M.C."/>
            <person name="Dvorak J."/>
            <person name="Tong Y."/>
            <person name="Wang J."/>
            <person name="Yang H."/>
            <person name="Li Z."/>
            <person name="Wang D."/>
            <person name="Zhang A."/>
            <person name="Wang J."/>
        </authorList>
    </citation>
    <scope>NUCLEOTIDE SEQUENCE</scope>
</reference>
<dbReference type="InterPro" id="IPR036093">
    <property type="entry name" value="NAC_dom_sf"/>
</dbReference>
<evidence type="ECO:0000256" key="1">
    <source>
        <dbReference type="SAM" id="MobiDB-lite"/>
    </source>
</evidence>
<dbReference type="EMBL" id="KD203397">
    <property type="protein sequence ID" value="EMS52753.1"/>
    <property type="molecule type" value="Genomic_DNA"/>
</dbReference>
<evidence type="ECO:0000313" key="2">
    <source>
        <dbReference type="EMBL" id="EMS52753.1"/>
    </source>
</evidence>
<name>M7YQ43_TRIUA</name>
<accession>M7YQ43</accession>
<feature type="region of interest" description="Disordered" evidence="1">
    <location>
        <begin position="165"/>
        <end position="268"/>
    </location>
</feature>
<gene>
    <name evidence="2" type="ORF">TRIUR3_12570</name>
</gene>
<dbReference type="OMA" id="TGWLMME"/>
<organism evidence="2">
    <name type="scientific">Triticum urartu</name>
    <name type="common">Red wild einkorn</name>
    <name type="synonym">Crithodium urartu</name>
    <dbReference type="NCBI Taxonomy" id="4572"/>
    <lineage>
        <taxon>Eukaryota</taxon>
        <taxon>Viridiplantae</taxon>
        <taxon>Streptophyta</taxon>
        <taxon>Embryophyta</taxon>
        <taxon>Tracheophyta</taxon>
        <taxon>Spermatophyta</taxon>
        <taxon>Magnoliopsida</taxon>
        <taxon>Liliopsida</taxon>
        <taxon>Poales</taxon>
        <taxon>Poaceae</taxon>
        <taxon>BOP clade</taxon>
        <taxon>Pooideae</taxon>
        <taxon>Triticodae</taxon>
        <taxon>Triticeae</taxon>
        <taxon>Triticinae</taxon>
        <taxon>Triticum</taxon>
    </lineage>
</organism>
<sequence>MAAPAPAPAPTPTFPSQRTVYDMAGLRCLRVWKEKRQLAPWVNRSSPYLLHPDALTAGDDCIKAIASDGSESWYFMYTLQPLLSCSKKNARTCGGGTWQGERARPVVMITQGNLCQQVAWKNALSHGTKEGKGPDRRFVRDGWLMMEVYLTDDKRQVISRMYRTPRQHPAPQGTHPADPDQAAAPHGTHPADPDQAAPIALPHEEGESPPAAAQDATPPLPALAPLPALLPQEESTAAMPPKSTAPAAPTKGAAPASSPKAAAPAVPTPLLPAKRKACSLEAESNGSAPVPAVTDTKWVWVEISASPTKAGCNDIMKKVFRVVFPEDEEAVPAPPPKKRLMEYKGFLAVSPV</sequence>
<feature type="compositionally biased region" description="Low complexity" evidence="1">
    <location>
        <begin position="225"/>
        <end position="265"/>
    </location>
</feature>